<feature type="repeat" description="TPR" evidence="4">
    <location>
        <begin position="1566"/>
        <end position="1599"/>
    </location>
</feature>
<dbReference type="PRINTS" id="PR00364">
    <property type="entry name" value="DISEASERSIST"/>
</dbReference>
<comment type="subcellular location">
    <subcellularLocation>
        <location evidence="1">Cytoplasm</location>
    </subcellularLocation>
</comment>
<keyword evidence="5" id="KW-0175">Coiled coil</keyword>
<dbReference type="InterPro" id="IPR002182">
    <property type="entry name" value="NB-ARC"/>
</dbReference>
<feature type="repeat" description="TPR" evidence="4">
    <location>
        <begin position="2013"/>
        <end position="2046"/>
    </location>
</feature>
<feature type="coiled-coil region" evidence="5">
    <location>
        <begin position="1939"/>
        <end position="1966"/>
    </location>
</feature>
<accession>A0ABY5AR52</accession>
<dbReference type="SMART" id="SM00028">
    <property type="entry name" value="TPR"/>
    <property type="match status" value="31"/>
</dbReference>
<dbReference type="PROSITE" id="PS50005">
    <property type="entry name" value="TPR"/>
    <property type="match status" value="15"/>
</dbReference>
<gene>
    <name evidence="7" type="ORF">NEA10_17650</name>
</gene>
<evidence type="ECO:0000313" key="8">
    <source>
        <dbReference type="Proteomes" id="UP001056708"/>
    </source>
</evidence>
<keyword evidence="2" id="KW-0963">Cytoplasm</keyword>
<feature type="repeat" description="TPR" evidence="4">
    <location>
        <begin position="2103"/>
        <end position="2136"/>
    </location>
</feature>
<feature type="repeat" description="TPR" evidence="4">
    <location>
        <begin position="1526"/>
        <end position="1559"/>
    </location>
</feature>
<dbReference type="InterPro" id="IPR043504">
    <property type="entry name" value="Peptidase_S1_PA_chymotrypsin"/>
</dbReference>
<feature type="repeat" description="TPR" evidence="4">
    <location>
        <begin position="1323"/>
        <end position="1356"/>
    </location>
</feature>
<dbReference type="SUPFAM" id="SSF50494">
    <property type="entry name" value="Trypsin-like serine proteases"/>
    <property type="match status" value="1"/>
</dbReference>
<feature type="repeat" description="TPR" evidence="4">
    <location>
        <begin position="2223"/>
        <end position="2256"/>
    </location>
</feature>
<dbReference type="RefSeq" id="WP_252662657.1">
    <property type="nucleotide sequence ID" value="NZ_CP098611.1"/>
</dbReference>
<dbReference type="InterPro" id="IPR019734">
    <property type="entry name" value="TPR_rpt"/>
</dbReference>
<dbReference type="Proteomes" id="UP001056708">
    <property type="component" value="Chromosome"/>
</dbReference>
<name>A0ABY5AR52_9CYAN</name>
<feature type="repeat" description="TPR" evidence="4">
    <location>
        <begin position="1606"/>
        <end position="1639"/>
    </location>
</feature>
<feature type="repeat" description="TPR" evidence="4">
    <location>
        <begin position="1446"/>
        <end position="1479"/>
    </location>
</feature>
<dbReference type="Gene3D" id="2.40.10.10">
    <property type="entry name" value="Trypsin-like serine proteases"/>
    <property type="match status" value="2"/>
</dbReference>
<sequence length="2316" mass="262631">MLNSTLEKLLKECTVRINLENGTGTGFFVAPQLLLTCSHVVIDSDSDEVGVIWGGFEEEVLAEIDVIVKSLDLALLRLPQESFNHPCVWFDQQANVGDACYSYGYPQDYLHGDSSTFEYEGESNTGRSWLLKLKAGQANFGASGSPVLNTRTGGVIGIMNLSRNTETDLGARAVPTEVILKRFPELVDLQASVHQPGSTWLDLVTEMREEADRRRASEELLVLLRKIDTESETRVSASLITVPPKVEHWQGRHSEIATISAWLSDPLITFIGVQGVGGIGKSALGAKLFQEVEELDFGFEGKFWADVSQQPDFSVFAEQVLHSLGQERESQKIGSDNSQIVNELLNCLNETRYLVVVDNLETLLQDDRKWQDTGYEEFFRRWQQLGHTSTILITTQEKPILSERVVSWLMLQGLGIEVGVALLQSLGIQGEFSELCEFVESMDSHPLTLKLIAGFLQEYCQGQLSEAKNLGLEKFEQIAEEALGERTDNSDVRRLWILQQHFERLEESLQRLLVDLSVYRQAFDVHAAAAVYLPEHNSPEPESRLLDVQKSLRELVNRSLLIELAGNTYQFQPFVASYISHQNLDSKIDAHERAICYWESQLTDASDWQSLKDLKPQLEIFHHQMELELWVQAIETLYPCCEFFVKGYHSTLLVELAEPCLEEISIQEEISVEIKEKICKIYNFIAVSLNRISQFQKSLEYSELSRRVAKLLENEALEATTLSTMGDSYFLMGMLSESLDAYQTSLDISVRIDELSLRVQSTLGLVDVYWELAQCQKSLTLAEEAWSLLEKKESTRLKAESLLRLGLIQNGLGLSQTAFEKICQALEIAKLNRYRDIECKALRNIGNLGQTAKNYSQQQCIQLLRQSLSIAQELKDSYQEASSLVVLSYIENLLKGDEKSLVVGLESALELSKAINANLLTVKISKALASQGIIENQPEIVLDHLNDALATAERLNYSYEFHEITTEKIRVFYNVQKYDQVITHADQILQGFPDNENNRLKHWALWMKGAAKFESGETEAGIANLLEALETSKLIEDSRTEGQILGTLSYCYEKTQQQDRLQDVVEQRLALAKETGLLVDQAEALGQSGAFYTQAGDYQQAVSLYQDWLKLAEAAEDRRQQELALLNLGICYSNLAQHQTAIEYFERQVALAVEDEDRSIYIDGLNRLADSYFVLNNLDEAQEKYAKAEDLLDELQEQELLKLVTMKGLGLVAQKQQNYDLAISHLQNALNLATHLENQQEQWILLSEIGVSYDRSGNYTEALKLFQQAWSLAETMEVTQKQLTSTRNLAITYRNLSDFEQAAVFRKEQLRFARKQNDNWNTGDALGSLGDYAFDQKRYRRAIEYYGQTLKIAQDSQDVNWQSRLLTAIGDGYQKLGQDSRAIEFYGQGLDLAQSLQDGRDLSREARILGSIAQSYRNLYQYSTAIETYAQQLELVRAIEDRSGERTVANALGTCYSSLSQYQRAIDYYEQSLAIAREIADRSGERSALGGLANCYSSLSQYQRAIDYYEQSLAIAREIADRFGEKFALGGLGSCYSSLSQYQRAIDYYEQSLAIARAIADRSGEGVELSGLGDCYRSLSQYQRAIDYYEQSLAIAREIADRSGERSALGGLGDCYRSLSQYQRAIDYYEQSLAIAREIADRSGERFALGGLANCYSSLSQYQRAIDYYEQSLAIARAIADRSGEGVELSGLGDCYRSLSQYQRAIDYYEQFLTIARDIGSRSSEGFALGKIGYANYSLKENQKALEYLQQSLVIGEDIGHLLMTAYYGCLCQARVLIELNRGKEAKSLLIRSYKIFRAIGTEHWLDQVWTELNKLGQSFAAAKDFSDAAALHEEKFNLLQELGTTADQKVAIWVLRDWGKVHFDEQRYELALEVHQRMLELAQELEDNTGISAALAWLGCDHRESGHSEEALQYFQQRLDIAEQVSDRNAQRETLAWMITLYKKLNRTEETLQCYENRLAVLRELGDQSGERGLLYDFANYLYKLKRYEEAKKYFLEALELAIELDDSQSLANTYYMLGRVYEMQEKLEDAINSYSQAFRGYTEIHLKDPTSKWAKEWAQNSINCLSKLYEKTSNHEEAISCYKQHISLVSTDDEDGLAAQLPLYLAMGRQYLKINELSEALETFQSALELAEQQQKSNEIADANYEIGSVLEKIQQLDDALHHYQISLELDIEHDNQARVLKTHKAIGDIYNQRQSYLEAIEQYERQLVLSRQAEDKVLEQSSLEDLGAVFQKSGDRQKSLEYFNLALNLARELGNRLKSANLLYRLGILYRDLDDVNSAIGAFTQAYTLYSEAGEADQVAATRDQLRELGGLF</sequence>
<dbReference type="InterPro" id="IPR052386">
    <property type="entry name" value="GPSM"/>
</dbReference>
<feature type="repeat" description="TPR" evidence="4">
    <location>
        <begin position="1243"/>
        <end position="1276"/>
    </location>
</feature>
<dbReference type="Gene3D" id="3.40.50.300">
    <property type="entry name" value="P-loop containing nucleotide triphosphate hydrolases"/>
    <property type="match status" value="1"/>
</dbReference>
<evidence type="ECO:0000259" key="6">
    <source>
        <dbReference type="Pfam" id="PF00931"/>
    </source>
</evidence>
<dbReference type="InterPro" id="IPR009003">
    <property type="entry name" value="Peptidase_S1_PA"/>
</dbReference>
<keyword evidence="4" id="KW-0802">TPR repeat</keyword>
<evidence type="ECO:0000256" key="3">
    <source>
        <dbReference type="ARBA" id="ARBA00022737"/>
    </source>
</evidence>
<proteinExistence type="predicted"/>
<dbReference type="Pfam" id="PF13365">
    <property type="entry name" value="Trypsin_2"/>
    <property type="match status" value="1"/>
</dbReference>
<dbReference type="EMBL" id="CP098611">
    <property type="protein sequence ID" value="USR90633.1"/>
    <property type="molecule type" value="Genomic_DNA"/>
</dbReference>
<organism evidence="7 8">
    <name type="scientific">Phormidium yuhuli AB48</name>
    <dbReference type="NCBI Taxonomy" id="2940671"/>
    <lineage>
        <taxon>Bacteria</taxon>
        <taxon>Bacillati</taxon>
        <taxon>Cyanobacteriota</taxon>
        <taxon>Cyanophyceae</taxon>
        <taxon>Oscillatoriophycideae</taxon>
        <taxon>Oscillatoriales</taxon>
        <taxon>Oscillatoriaceae</taxon>
        <taxon>Phormidium</taxon>
        <taxon>Phormidium yuhuli</taxon>
    </lineage>
</organism>
<evidence type="ECO:0000256" key="4">
    <source>
        <dbReference type="PROSITE-ProRule" id="PRU00339"/>
    </source>
</evidence>
<dbReference type="SUPFAM" id="SSF48452">
    <property type="entry name" value="TPR-like"/>
    <property type="match status" value="8"/>
</dbReference>
<protein>
    <submittedName>
        <fullName evidence="7">Tetratricopeptide repeat protein</fullName>
    </submittedName>
</protein>
<feature type="repeat" description="TPR" evidence="4">
    <location>
        <begin position="1686"/>
        <end position="1719"/>
    </location>
</feature>
<evidence type="ECO:0000256" key="5">
    <source>
        <dbReference type="SAM" id="Coils"/>
    </source>
</evidence>
<keyword evidence="3" id="KW-0677">Repeat</keyword>
<dbReference type="PANTHER" id="PTHR45954">
    <property type="entry name" value="LD33695P"/>
    <property type="match status" value="1"/>
</dbReference>
<feature type="repeat" description="TPR" evidence="4">
    <location>
        <begin position="2143"/>
        <end position="2176"/>
    </location>
</feature>
<feature type="repeat" description="TPR" evidence="4">
    <location>
        <begin position="1486"/>
        <end position="1519"/>
    </location>
</feature>
<feature type="repeat" description="TPR" evidence="4">
    <location>
        <begin position="1082"/>
        <end position="1115"/>
    </location>
</feature>
<evidence type="ECO:0000256" key="1">
    <source>
        <dbReference type="ARBA" id="ARBA00004496"/>
    </source>
</evidence>
<evidence type="ECO:0000256" key="2">
    <source>
        <dbReference type="ARBA" id="ARBA00022490"/>
    </source>
</evidence>
<dbReference type="PANTHER" id="PTHR45954:SF1">
    <property type="entry name" value="LD33695P"/>
    <property type="match status" value="1"/>
</dbReference>
<dbReference type="Pfam" id="PF13176">
    <property type="entry name" value="TPR_7"/>
    <property type="match status" value="1"/>
</dbReference>
<dbReference type="Pfam" id="PF13424">
    <property type="entry name" value="TPR_12"/>
    <property type="match status" value="10"/>
</dbReference>
<keyword evidence="8" id="KW-1185">Reference proteome</keyword>
<dbReference type="InterPro" id="IPR011990">
    <property type="entry name" value="TPR-like_helical_dom_sf"/>
</dbReference>
<reference evidence="7" key="1">
    <citation type="submission" date="2022-06" db="EMBL/GenBank/DDBJ databases">
        <title>Genome sequence of Phormidium yuhuli AB48 isolated from an industrial photobioreactor environment.</title>
        <authorList>
            <person name="Qiu Y."/>
            <person name="Noonan A.J.C."/>
            <person name="Dofher K."/>
            <person name="Koch M."/>
            <person name="Kieft B."/>
            <person name="Lin X."/>
            <person name="Ziels R.M."/>
            <person name="Hallam S.J."/>
        </authorList>
    </citation>
    <scope>NUCLEOTIDE SEQUENCE</scope>
    <source>
        <strain evidence="7">AB48</strain>
    </source>
</reference>
<dbReference type="Gene3D" id="1.25.40.10">
    <property type="entry name" value="Tetratricopeptide repeat domain"/>
    <property type="match status" value="7"/>
</dbReference>
<feature type="domain" description="NB-ARC" evidence="6">
    <location>
        <begin position="256"/>
        <end position="398"/>
    </location>
</feature>
<dbReference type="Pfam" id="PF00931">
    <property type="entry name" value="NB-ARC"/>
    <property type="match status" value="1"/>
</dbReference>
<evidence type="ECO:0000313" key="7">
    <source>
        <dbReference type="EMBL" id="USR90633.1"/>
    </source>
</evidence>
<dbReference type="SUPFAM" id="SSF52540">
    <property type="entry name" value="P-loop containing nucleoside triphosphate hydrolases"/>
    <property type="match status" value="1"/>
</dbReference>
<feature type="repeat" description="TPR" evidence="4">
    <location>
        <begin position="1122"/>
        <end position="1155"/>
    </location>
</feature>
<dbReference type="InterPro" id="IPR027417">
    <property type="entry name" value="P-loop_NTPase"/>
</dbReference>
<dbReference type="SUPFAM" id="SSF81901">
    <property type="entry name" value="HCP-like"/>
    <property type="match status" value="1"/>
</dbReference>
<feature type="repeat" description="TPR" evidence="4">
    <location>
        <begin position="2263"/>
        <end position="2296"/>
    </location>
</feature>